<dbReference type="Gene3D" id="1.10.238.10">
    <property type="entry name" value="EF-hand"/>
    <property type="match status" value="3"/>
</dbReference>
<dbReference type="Proteomes" id="UP000198406">
    <property type="component" value="Unassembled WGS sequence"/>
</dbReference>
<dbReference type="PROSITE" id="PS00018">
    <property type="entry name" value="EF_HAND_1"/>
    <property type="match status" value="2"/>
</dbReference>
<evidence type="ECO:0000256" key="5">
    <source>
        <dbReference type="ARBA" id="ARBA00022837"/>
    </source>
</evidence>
<evidence type="ECO:0000313" key="9">
    <source>
        <dbReference type="EMBL" id="GAX18926.1"/>
    </source>
</evidence>
<feature type="region of interest" description="Disordered" evidence="7">
    <location>
        <begin position="988"/>
        <end position="1007"/>
    </location>
</feature>
<reference evidence="9 10" key="1">
    <citation type="journal article" date="2015" name="Plant Cell">
        <title>Oil accumulation by the oleaginous diatom Fistulifera solaris as revealed by the genome and transcriptome.</title>
        <authorList>
            <person name="Tanaka T."/>
            <person name="Maeda Y."/>
            <person name="Veluchamy A."/>
            <person name="Tanaka M."/>
            <person name="Abida H."/>
            <person name="Marechal E."/>
            <person name="Bowler C."/>
            <person name="Muto M."/>
            <person name="Sunaga Y."/>
            <person name="Tanaka M."/>
            <person name="Yoshino T."/>
            <person name="Taniguchi T."/>
            <person name="Fukuda Y."/>
            <person name="Nemoto M."/>
            <person name="Matsumoto M."/>
            <person name="Wong P.S."/>
            <person name="Aburatani S."/>
            <person name="Fujibuchi W."/>
        </authorList>
    </citation>
    <scope>NUCLEOTIDE SEQUENCE [LARGE SCALE GENOMIC DNA]</scope>
    <source>
        <strain evidence="9 10">JPCC DA0580</strain>
    </source>
</reference>
<evidence type="ECO:0000256" key="7">
    <source>
        <dbReference type="SAM" id="MobiDB-lite"/>
    </source>
</evidence>
<organism evidence="9 10">
    <name type="scientific">Fistulifera solaris</name>
    <name type="common">Oleaginous diatom</name>
    <dbReference type="NCBI Taxonomy" id="1519565"/>
    <lineage>
        <taxon>Eukaryota</taxon>
        <taxon>Sar</taxon>
        <taxon>Stramenopiles</taxon>
        <taxon>Ochrophyta</taxon>
        <taxon>Bacillariophyta</taxon>
        <taxon>Bacillariophyceae</taxon>
        <taxon>Bacillariophycidae</taxon>
        <taxon>Naviculales</taxon>
        <taxon>Naviculaceae</taxon>
        <taxon>Fistulifera</taxon>
    </lineage>
</organism>
<evidence type="ECO:0000313" key="10">
    <source>
        <dbReference type="Proteomes" id="UP000198406"/>
    </source>
</evidence>
<dbReference type="InParanoid" id="A0A1Z5JYF9"/>
<dbReference type="PROSITE" id="PS50222">
    <property type="entry name" value="EF_HAND_2"/>
    <property type="match status" value="1"/>
</dbReference>
<name>A0A1Z5JYF9_FISSO</name>
<dbReference type="PANTHER" id="PTHR23055:SF178">
    <property type="entry name" value="NEUROCALCIN HOMOLOG"/>
    <property type="match status" value="1"/>
</dbReference>
<feature type="domain" description="EF-hand" evidence="8">
    <location>
        <begin position="551"/>
        <end position="586"/>
    </location>
</feature>
<keyword evidence="4" id="KW-0677">Repeat</keyword>
<dbReference type="InterPro" id="IPR011992">
    <property type="entry name" value="EF-hand-dom_pair"/>
</dbReference>
<evidence type="ECO:0000256" key="6">
    <source>
        <dbReference type="ARBA" id="ARBA00023288"/>
    </source>
</evidence>
<keyword evidence="6" id="KW-0449">Lipoprotein</keyword>
<dbReference type="GO" id="GO:0005509">
    <property type="term" value="F:calcium ion binding"/>
    <property type="evidence" value="ECO:0007669"/>
    <property type="project" value="InterPro"/>
</dbReference>
<dbReference type="SUPFAM" id="SSF47473">
    <property type="entry name" value="EF-hand"/>
    <property type="match status" value="2"/>
</dbReference>
<keyword evidence="10" id="KW-1185">Reference proteome</keyword>
<comment type="caution">
    <text evidence="9">The sequence shown here is derived from an EMBL/GenBank/DDBJ whole genome shotgun (WGS) entry which is preliminary data.</text>
</comment>
<keyword evidence="5" id="KW-0106">Calcium</keyword>
<dbReference type="PANTHER" id="PTHR23055">
    <property type="entry name" value="CALCIUM BINDING PROTEINS"/>
    <property type="match status" value="1"/>
</dbReference>
<accession>A0A1Z5JYF9</accession>
<keyword evidence="3" id="KW-0479">Metal-binding</keyword>
<comment type="similarity">
    <text evidence="1">Belongs to the recoverin family.</text>
</comment>
<evidence type="ECO:0000256" key="2">
    <source>
        <dbReference type="ARBA" id="ARBA00022707"/>
    </source>
</evidence>
<evidence type="ECO:0000259" key="8">
    <source>
        <dbReference type="PROSITE" id="PS50222"/>
    </source>
</evidence>
<sequence>MDISTVKIILEAGLARGSPVQNVAAGNSCSSALFFAHSLVQSLQSGYAVSSRQQQPGEHIDAITFCQRSAKGSTRSFLNRWKLSVFRVNPLHESSSRKISARLTFFKRTFLTDSSDIVFITAVFQSFNCSMENADQQSAVARPPSFTLQISNRDAEHFLEACSAMRTRADAMGVKFSLPSPGEGLSAVFHENLYQVAQNCQNQQVRLFLERMSKESKADLKMGLILFCEAIKNDKLQYLFSHLSTGGKVGASELTALFQTVLLSISCCTSSSASKVVLEGNPGDQQTSPDRLSKKVKRDDDTVSTNPLTECGENDLQCQSSSFDSSLATLRDEDEKPGDISSLQREITEWSQYAADTVIHFAGTSSNQVDFPNFLKWCDNKGRDVASWLEFLDQAQWKSLANIKLEAEQKTSAVESPSSLWSESCDGRALLSFDFSEPAAANPAVVNISEDNILALKHLVQRTGLCERTPEDLCQILIKMSSGEDTLSRSSFEASHQNLFGAGALSRLSNSEKSFFKSNLLHFFSAFEMGDSRSANLRELALGFCLFSAGNKSTKLAIGFELMDASQTGCLSEDEFLRYLRAYLSMLVTTSQLIPFSKSKTSHWSKKISLRLQAAVHRGAEWAFSHFVKAISHSDTLTFDTFANWYSTAGYNVAPWLELLDLSKIFALVQEPDTSPFRLPAPKSASFTNSRSSLRDRVSSLRRHHSVRRGANPPEVLFTFPLANRRSLIVLKEDATYVRQVVEQLGLLSVRPEHLWEALSKAVEGRKQRVVRHEGPEYVDMKTFVQCVQEACPKAGRKRSCPSEVVPINSPSSTEVISNFFQCFDLSRTDSVAIDELMGGLSLLCVGKKSTKLSFAFSVFDTRPGAHARNKPRHFVHSLSGEDLFLFLRSVLIVTFSCCRQSLDMSDEMVGRCIADTANMICNDVMRYQWESKKVDRLDFDEFGQWYNEGGFERAPWLELLDLHKWVLVDNYETLEKKVSTVAQAPLDPPASLRLPESTLPPPPPEDEVEGFFDDNAIMPMDSMDEMDMMLMEHSDKNYAVPSPHINNLYFGSPADHSSLKGNTLKFHMVTNEKHGGYMLSMSHVRIGHFRSLILRSGLNLLDPETMYNEILSKASRSKITKLSFDSAMEALSPNLKKEVKTMPIWDIITDIFSVFDPDATGRANAVAVACGLTVLCQGKKSDKLEFAFGVLGRSKQGLLTKADLTVFLQSFLSVLLTIIASPVLHSNGVDDTLSTIKGKPCDNAPKTIVRAVKAGAQWATDHAFTDIRPNGTSKNLSMSFDDFASWYTATGYSSIPWLELLDLHKWLLQSD</sequence>
<keyword evidence="2" id="KW-0519">Myristate</keyword>
<dbReference type="EMBL" id="BDSP01000133">
    <property type="protein sequence ID" value="GAX18926.1"/>
    <property type="molecule type" value="Genomic_DNA"/>
</dbReference>
<feature type="compositionally biased region" description="Basic and acidic residues" evidence="7">
    <location>
        <begin position="291"/>
        <end position="301"/>
    </location>
</feature>
<dbReference type="OrthoDB" id="2122982at2759"/>
<feature type="region of interest" description="Disordered" evidence="7">
    <location>
        <begin position="278"/>
        <end position="309"/>
    </location>
</feature>
<protein>
    <recommendedName>
        <fullName evidence="8">EF-hand domain-containing protein</fullName>
    </recommendedName>
</protein>
<evidence type="ECO:0000256" key="4">
    <source>
        <dbReference type="ARBA" id="ARBA00022737"/>
    </source>
</evidence>
<proteinExistence type="inferred from homology"/>
<dbReference type="InterPro" id="IPR018247">
    <property type="entry name" value="EF_Hand_1_Ca_BS"/>
</dbReference>
<gene>
    <name evidence="9" type="ORF">FisN_8Hh144</name>
</gene>
<evidence type="ECO:0000256" key="1">
    <source>
        <dbReference type="ARBA" id="ARBA00006049"/>
    </source>
</evidence>
<dbReference type="InterPro" id="IPR028846">
    <property type="entry name" value="Recoverin"/>
</dbReference>
<dbReference type="InterPro" id="IPR002048">
    <property type="entry name" value="EF_hand_dom"/>
</dbReference>
<evidence type="ECO:0000256" key="3">
    <source>
        <dbReference type="ARBA" id="ARBA00022723"/>
    </source>
</evidence>